<feature type="transmembrane region" description="Helical" evidence="1">
    <location>
        <begin position="94"/>
        <end position="115"/>
    </location>
</feature>
<keyword evidence="1" id="KW-0472">Membrane</keyword>
<dbReference type="Proteomes" id="UP000830639">
    <property type="component" value="Chromosome"/>
</dbReference>
<feature type="transmembrane region" description="Helical" evidence="1">
    <location>
        <begin position="7"/>
        <end position="23"/>
    </location>
</feature>
<feature type="transmembrane region" description="Helical" evidence="1">
    <location>
        <begin position="29"/>
        <end position="46"/>
    </location>
</feature>
<evidence type="ECO:0000313" key="3">
    <source>
        <dbReference type="Proteomes" id="UP000830639"/>
    </source>
</evidence>
<accession>A0ABY4JNP7</accession>
<evidence type="ECO:0000313" key="2">
    <source>
        <dbReference type="EMBL" id="UPM55467.1"/>
    </source>
</evidence>
<gene>
    <name evidence="2" type="ORF">MY490_06395</name>
</gene>
<proteinExistence type="predicted"/>
<reference evidence="2 3" key="1">
    <citation type="submission" date="2022-04" db="EMBL/GenBank/DDBJ databases">
        <title>Mechanism of arsenic methylation and mitigation arsenic toxicity by Bacillus sp. LH14 from an Arsenic-Contaminated Paddy Soil.</title>
        <authorList>
            <person name="Wang D."/>
        </authorList>
    </citation>
    <scope>NUCLEOTIDE SEQUENCE [LARGE SCALE GENOMIC DNA]</scope>
    <source>
        <strain evidence="2 3">LH14</strain>
    </source>
</reference>
<dbReference type="EMBL" id="CP096034">
    <property type="protein sequence ID" value="UPM55467.1"/>
    <property type="molecule type" value="Genomic_DNA"/>
</dbReference>
<dbReference type="RefSeq" id="WP_248268478.1">
    <property type="nucleotide sequence ID" value="NZ_CP096034.1"/>
</dbReference>
<keyword evidence="1" id="KW-1133">Transmembrane helix</keyword>
<evidence type="ECO:0000256" key="1">
    <source>
        <dbReference type="SAM" id="Phobius"/>
    </source>
</evidence>
<name>A0ABY4JNP7_9BACI</name>
<sequence>MNRYERIESLIIGIVFMIFYVFIKMDFSIAISLILLVLFFVFLYYTQHLFKKKMRDHGLSRGFTSKWYFIVICFLFIFLYNGILNIAFFERSFLKGSSTLLFGGLGSLIGSFVNIKN</sequence>
<protein>
    <submittedName>
        <fullName evidence="2">5-bromo-4-chloroindolyl phosphate hydrolysis family protein</fullName>
    </submittedName>
</protein>
<organism evidence="2 3">
    <name type="scientific">Gottfriedia acidiceleris</name>
    <dbReference type="NCBI Taxonomy" id="371036"/>
    <lineage>
        <taxon>Bacteria</taxon>
        <taxon>Bacillati</taxon>
        <taxon>Bacillota</taxon>
        <taxon>Bacilli</taxon>
        <taxon>Bacillales</taxon>
        <taxon>Bacillaceae</taxon>
        <taxon>Gottfriedia</taxon>
    </lineage>
</organism>
<keyword evidence="1" id="KW-0812">Transmembrane</keyword>
<feature type="transmembrane region" description="Helical" evidence="1">
    <location>
        <begin position="67"/>
        <end position="88"/>
    </location>
</feature>
<keyword evidence="3" id="KW-1185">Reference proteome</keyword>